<sequence length="209" mass="22840">MFNARARFWTGAVITGSLWLAMLLLGGLGWEPDEALRLMLHAGDNRVLARNADLLTELGSWRILVPLAVVAAIYLAFTRRIRAALLLFTVFGGRLLVELMKVIVDRDRPGVDQHLEAVHSMSFPSGHAANAMITYLAIALLVPVRQRNRAIAVGIGVAIALQVGWSRIALGVHWPSDVVGGWAFGMLWVMVCLRLASARPETETTAPAR</sequence>
<dbReference type="InterPro" id="IPR036938">
    <property type="entry name" value="PAP2/HPO_sf"/>
</dbReference>
<dbReference type="OrthoDB" id="9801622at2"/>
<dbReference type="Proteomes" id="UP000245916">
    <property type="component" value="Unassembled WGS sequence"/>
</dbReference>
<feature type="domain" description="Phosphatidic acid phosphatase type 2/haloperoxidase" evidence="2">
    <location>
        <begin position="81"/>
        <end position="193"/>
    </location>
</feature>
<protein>
    <recommendedName>
        <fullName evidence="2">Phosphatidic acid phosphatase type 2/haloperoxidase domain-containing protein</fullName>
    </recommendedName>
</protein>
<dbReference type="Pfam" id="PF01569">
    <property type="entry name" value="PAP2"/>
    <property type="match status" value="1"/>
</dbReference>
<dbReference type="RefSeq" id="WP_109271433.1">
    <property type="nucleotide sequence ID" value="NZ_QFFF01000001.1"/>
</dbReference>
<proteinExistence type="predicted"/>
<evidence type="ECO:0000259" key="2">
    <source>
        <dbReference type="SMART" id="SM00014"/>
    </source>
</evidence>
<name>A0A2U2J4M4_9SPHN</name>
<gene>
    <name evidence="3" type="ORF">DF286_10780</name>
</gene>
<feature type="transmembrane region" description="Helical" evidence="1">
    <location>
        <begin position="12"/>
        <end position="30"/>
    </location>
</feature>
<keyword evidence="1" id="KW-0812">Transmembrane</keyword>
<keyword evidence="1" id="KW-1133">Transmembrane helix</keyword>
<evidence type="ECO:0000313" key="3">
    <source>
        <dbReference type="EMBL" id="PWG03296.1"/>
    </source>
</evidence>
<evidence type="ECO:0000256" key="1">
    <source>
        <dbReference type="SAM" id="Phobius"/>
    </source>
</evidence>
<organism evidence="3 4">
    <name type="scientific">Allosphingosinicella humi</name>
    <dbReference type="NCBI Taxonomy" id="2068657"/>
    <lineage>
        <taxon>Bacteria</taxon>
        <taxon>Pseudomonadati</taxon>
        <taxon>Pseudomonadota</taxon>
        <taxon>Alphaproteobacteria</taxon>
        <taxon>Sphingomonadales</taxon>
        <taxon>Sphingomonadaceae</taxon>
        <taxon>Allosphingosinicella</taxon>
    </lineage>
</organism>
<feature type="transmembrane region" description="Helical" evidence="1">
    <location>
        <begin position="59"/>
        <end position="77"/>
    </location>
</feature>
<keyword evidence="1" id="KW-0472">Membrane</keyword>
<feature type="transmembrane region" description="Helical" evidence="1">
    <location>
        <begin position="151"/>
        <end position="172"/>
    </location>
</feature>
<feature type="transmembrane region" description="Helical" evidence="1">
    <location>
        <begin position="124"/>
        <end position="144"/>
    </location>
</feature>
<comment type="caution">
    <text evidence="3">The sequence shown here is derived from an EMBL/GenBank/DDBJ whole genome shotgun (WGS) entry which is preliminary data.</text>
</comment>
<dbReference type="InterPro" id="IPR000326">
    <property type="entry name" value="PAP2/HPO"/>
</dbReference>
<dbReference type="EMBL" id="QFFF01000001">
    <property type="protein sequence ID" value="PWG03296.1"/>
    <property type="molecule type" value="Genomic_DNA"/>
</dbReference>
<feature type="transmembrane region" description="Helical" evidence="1">
    <location>
        <begin position="84"/>
        <end position="104"/>
    </location>
</feature>
<accession>A0A2U2J4M4</accession>
<evidence type="ECO:0000313" key="4">
    <source>
        <dbReference type="Proteomes" id="UP000245916"/>
    </source>
</evidence>
<dbReference type="PANTHER" id="PTHR14969:SF13">
    <property type="entry name" value="AT30094P"/>
    <property type="match status" value="1"/>
</dbReference>
<dbReference type="CDD" id="cd03392">
    <property type="entry name" value="PAP2_like_2"/>
    <property type="match status" value="1"/>
</dbReference>
<dbReference type="PANTHER" id="PTHR14969">
    <property type="entry name" value="SPHINGOSINE-1-PHOSPHATE PHOSPHOHYDROLASE"/>
    <property type="match status" value="1"/>
</dbReference>
<keyword evidence="4" id="KW-1185">Reference proteome</keyword>
<dbReference type="AlphaFoldDB" id="A0A2U2J4M4"/>
<dbReference type="SUPFAM" id="SSF48317">
    <property type="entry name" value="Acid phosphatase/Vanadium-dependent haloperoxidase"/>
    <property type="match status" value="1"/>
</dbReference>
<reference evidence="3 4" key="1">
    <citation type="submission" date="2018-05" db="EMBL/GenBank/DDBJ databases">
        <title>Genome of Sphingosinicella humi QZX222.</title>
        <authorList>
            <person name="Qiao Z."/>
            <person name="Wang G."/>
        </authorList>
    </citation>
    <scope>NUCLEOTIDE SEQUENCE [LARGE SCALE GENOMIC DNA]</scope>
    <source>
        <strain evidence="3 4">QZX222</strain>
    </source>
</reference>
<dbReference type="Gene3D" id="1.20.144.10">
    <property type="entry name" value="Phosphatidic acid phosphatase type 2/haloperoxidase"/>
    <property type="match status" value="2"/>
</dbReference>
<feature type="transmembrane region" description="Helical" evidence="1">
    <location>
        <begin position="178"/>
        <end position="196"/>
    </location>
</feature>
<dbReference type="SMART" id="SM00014">
    <property type="entry name" value="acidPPc"/>
    <property type="match status" value="1"/>
</dbReference>